<evidence type="ECO:0000256" key="1">
    <source>
        <dbReference type="ARBA" id="ARBA00023015"/>
    </source>
</evidence>
<dbReference type="Pfam" id="PF12625">
    <property type="entry name" value="Arabinose_bd"/>
    <property type="match status" value="1"/>
</dbReference>
<reference evidence="5 6" key="1">
    <citation type="submission" date="2018-04" db="EMBL/GenBank/DDBJ databases">
        <title>Genomic Encyclopedia of Archaeal and Bacterial Type Strains, Phase II (KMG-II): from individual species to whole genera.</title>
        <authorList>
            <person name="Goeker M."/>
        </authorList>
    </citation>
    <scope>NUCLEOTIDE SEQUENCE [LARGE SCALE GENOMIC DNA]</scope>
    <source>
        <strain evidence="5 6">DSM 23382</strain>
    </source>
</reference>
<keyword evidence="3" id="KW-0804">Transcription</keyword>
<dbReference type="InterPro" id="IPR018060">
    <property type="entry name" value="HTH_AraC"/>
</dbReference>
<gene>
    <name evidence="5" type="ORF">C8N35_10752</name>
</gene>
<evidence type="ECO:0000313" key="6">
    <source>
        <dbReference type="Proteomes" id="UP000244081"/>
    </source>
</evidence>
<dbReference type="GO" id="GO:0005829">
    <property type="term" value="C:cytosol"/>
    <property type="evidence" value="ECO:0007669"/>
    <property type="project" value="TreeGrafter"/>
</dbReference>
<evidence type="ECO:0000256" key="3">
    <source>
        <dbReference type="ARBA" id="ARBA00023163"/>
    </source>
</evidence>
<evidence type="ECO:0000313" key="5">
    <source>
        <dbReference type="EMBL" id="PTW59339.1"/>
    </source>
</evidence>
<dbReference type="SMART" id="SM00342">
    <property type="entry name" value="HTH_ARAC"/>
    <property type="match status" value="1"/>
</dbReference>
<accession>A0A2T5V6F6</accession>
<dbReference type="OrthoDB" id="9805730at2"/>
<dbReference type="InterPro" id="IPR020449">
    <property type="entry name" value="Tscrpt_reg_AraC-type_HTH"/>
</dbReference>
<dbReference type="AlphaFoldDB" id="A0A2T5V6F6"/>
<dbReference type="Pfam" id="PF12833">
    <property type="entry name" value="HTH_18"/>
    <property type="match status" value="1"/>
</dbReference>
<dbReference type="PROSITE" id="PS01124">
    <property type="entry name" value="HTH_ARAC_FAMILY_2"/>
    <property type="match status" value="1"/>
</dbReference>
<proteinExistence type="predicted"/>
<name>A0A2T5V6F6_9HYPH</name>
<dbReference type="InterPro" id="IPR009057">
    <property type="entry name" value="Homeodomain-like_sf"/>
</dbReference>
<keyword evidence="2 5" id="KW-0238">DNA-binding</keyword>
<feature type="domain" description="HTH araC/xylS-type" evidence="4">
    <location>
        <begin position="236"/>
        <end position="334"/>
    </location>
</feature>
<sequence>MPTRAMIVSGALSGLQSLLGERGLEPIDFGRSSGVPASAWQDRQTEIPLSSFVAIYEEGAAVLAQPGLGWQSARHFDLADLGDLGEALVSAPTVGAALRTFVRFIRFVQSETDMQLEIDDGVATLSYRILDPDIWPRRQDAEFTLSVLAELIRRGAGPDWVPDIVCFEHTTARALTAWGEATGCLCVFERETNAMSFPESVLNAPMTRDDGDLHRRSLEFLTQRLGDTTRTTPLTERTRMAIYAGLGAGKADQETVSRGLGLSRRSLHRHLTEEGTRFSALLEECRFRVARQALARSSHTLAEIAFELGYSDQTAFERAFKRRTGLTPNRYRRLFTTRYEG</sequence>
<dbReference type="PANTHER" id="PTHR47894">
    <property type="entry name" value="HTH-TYPE TRANSCRIPTIONAL REGULATOR GADX"/>
    <property type="match status" value="1"/>
</dbReference>
<keyword evidence="6" id="KW-1185">Reference proteome</keyword>
<dbReference type="PRINTS" id="PR00032">
    <property type="entry name" value="HTHARAC"/>
</dbReference>
<protein>
    <submittedName>
        <fullName evidence="5">AraC-like DNA-binding protein</fullName>
    </submittedName>
</protein>
<dbReference type="InterPro" id="IPR032687">
    <property type="entry name" value="AraC-type_N"/>
</dbReference>
<organism evidence="5 6">
    <name type="scientific">Breoghania corrubedonensis</name>
    <dbReference type="NCBI Taxonomy" id="665038"/>
    <lineage>
        <taxon>Bacteria</taxon>
        <taxon>Pseudomonadati</taxon>
        <taxon>Pseudomonadota</taxon>
        <taxon>Alphaproteobacteria</taxon>
        <taxon>Hyphomicrobiales</taxon>
        <taxon>Stappiaceae</taxon>
        <taxon>Breoghania</taxon>
    </lineage>
</organism>
<dbReference type="RefSeq" id="WP_107990878.1">
    <property type="nucleotide sequence ID" value="NZ_QAYG01000007.1"/>
</dbReference>
<dbReference type="SUPFAM" id="SSF46689">
    <property type="entry name" value="Homeodomain-like"/>
    <property type="match status" value="1"/>
</dbReference>
<keyword evidence="1" id="KW-0805">Transcription regulation</keyword>
<dbReference type="EMBL" id="QAYG01000007">
    <property type="protein sequence ID" value="PTW59339.1"/>
    <property type="molecule type" value="Genomic_DNA"/>
</dbReference>
<dbReference type="GO" id="GO:0003700">
    <property type="term" value="F:DNA-binding transcription factor activity"/>
    <property type="evidence" value="ECO:0007669"/>
    <property type="project" value="InterPro"/>
</dbReference>
<dbReference type="PANTHER" id="PTHR47894:SF4">
    <property type="entry name" value="HTH-TYPE TRANSCRIPTIONAL REGULATOR GADX"/>
    <property type="match status" value="1"/>
</dbReference>
<evidence type="ECO:0000259" key="4">
    <source>
        <dbReference type="PROSITE" id="PS01124"/>
    </source>
</evidence>
<comment type="caution">
    <text evidence="5">The sequence shown here is derived from an EMBL/GenBank/DDBJ whole genome shotgun (WGS) entry which is preliminary data.</text>
</comment>
<dbReference type="Proteomes" id="UP000244081">
    <property type="component" value="Unassembled WGS sequence"/>
</dbReference>
<dbReference type="GO" id="GO:0000976">
    <property type="term" value="F:transcription cis-regulatory region binding"/>
    <property type="evidence" value="ECO:0007669"/>
    <property type="project" value="TreeGrafter"/>
</dbReference>
<evidence type="ECO:0000256" key="2">
    <source>
        <dbReference type="ARBA" id="ARBA00023125"/>
    </source>
</evidence>
<dbReference type="Gene3D" id="1.10.10.60">
    <property type="entry name" value="Homeodomain-like"/>
    <property type="match status" value="1"/>
</dbReference>